<dbReference type="RefSeq" id="WP_380659701.1">
    <property type="nucleotide sequence ID" value="NZ_JBHLZQ010000041.1"/>
</dbReference>
<reference evidence="2" key="1">
    <citation type="submission" date="2021-01" db="EMBL/GenBank/DDBJ databases">
        <title>Whole genome shotgun sequence of Sinosporangium siamense NBRC 109515.</title>
        <authorList>
            <person name="Komaki H."/>
            <person name="Tamura T."/>
        </authorList>
    </citation>
    <scope>NUCLEOTIDE SEQUENCE</scope>
    <source>
        <strain evidence="2">NBRC 109515</strain>
    </source>
</reference>
<proteinExistence type="predicted"/>
<dbReference type="Proteomes" id="UP000606172">
    <property type="component" value="Unassembled WGS sequence"/>
</dbReference>
<accession>A0A919V977</accession>
<evidence type="ECO:0000313" key="2">
    <source>
        <dbReference type="EMBL" id="GII95011.1"/>
    </source>
</evidence>
<name>A0A919V977_9ACTN</name>
<dbReference type="EMBL" id="BOOW01000032">
    <property type="protein sequence ID" value="GII95011.1"/>
    <property type="molecule type" value="Genomic_DNA"/>
</dbReference>
<feature type="compositionally biased region" description="Basic and acidic residues" evidence="1">
    <location>
        <begin position="47"/>
        <end position="60"/>
    </location>
</feature>
<protein>
    <submittedName>
        <fullName evidence="2">Uncharacterized protein</fullName>
    </submittedName>
</protein>
<keyword evidence="3" id="KW-1185">Reference proteome</keyword>
<organism evidence="2 3">
    <name type="scientific">Sinosporangium siamense</name>
    <dbReference type="NCBI Taxonomy" id="1367973"/>
    <lineage>
        <taxon>Bacteria</taxon>
        <taxon>Bacillati</taxon>
        <taxon>Actinomycetota</taxon>
        <taxon>Actinomycetes</taxon>
        <taxon>Streptosporangiales</taxon>
        <taxon>Streptosporangiaceae</taxon>
        <taxon>Sinosporangium</taxon>
    </lineage>
</organism>
<sequence>MHYQVSTLADEQRQRHVAMLALLAVLERAKVVLLRHLAAGDSQWATTERHSALGDGKRFADPQSAPGHQPGRQCKVVGHGPCQGGYLGPRRYV</sequence>
<gene>
    <name evidence="2" type="ORF">Ssi02_52420</name>
</gene>
<evidence type="ECO:0000313" key="3">
    <source>
        <dbReference type="Proteomes" id="UP000606172"/>
    </source>
</evidence>
<dbReference type="AlphaFoldDB" id="A0A919V977"/>
<comment type="caution">
    <text evidence="2">The sequence shown here is derived from an EMBL/GenBank/DDBJ whole genome shotgun (WGS) entry which is preliminary data.</text>
</comment>
<evidence type="ECO:0000256" key="1">
    <source>
        <dbReference type="SAM" id="MobiDB-lite"/>
    </source>
</evidence>
<feature type="region of interest" description="Disordered" evidence="1">
    <location>
        <begin position="42"/>
        <end position="80"/>
    </location>
</feature>